<reference evidence="1 2" key="1">
    <citation type="submission" date="2016-11" db="EMBL/GenBank/DDBJ databases">
        <authorList>
            <person name="Kadnikov V."/>
            <person name="Nazina T."/>
        </authorList>
    </citation>
    <scope>NUCLEOTIDE SEQUENCE [LARGE SCALE GENOMIC DNA]</scope>
    <source>
        <strain evidence="1 2">1017</strain>
    </source>
</reference>
<accession>A0A1Q5SH99</accession>
<dbReference type="Proteomes" id="UP000186030">
    <property type="component" value="Unassembled WGS sequence"/>
</dbReference>
<evidence type="ECO:0000313" key="2">
    <source>
        <dbReference type="Proteomes" id="UP000186030"/>
    </source>
</evidence>
<dbReference type="AlphaFoldDB" id="A0A1Q5SH99"/>
<protein>
    <submittedName>
        <fullName evidence="1">Uncharacterized protein</fullName>
    </submittedName>
</protein>
<proteinExistence type="predicted"/>
<sequence>MDTRQHLGIPCFIGQVAIVHIAVKRDAVLVADQSETDLFLPTMMAVVAMCDL</sequence>
<gene>
    <name evidence="1" type="ORF">BRO54_3869</name>
</gene>
<name>A0A1Q5SH99_9BACL</name>
<evidence type="ECO:0000313" key="1">
    <source>
        <dbReference type="EMBL" id="OKO87286.1"/>
    </source>
</evidence>
<reference evidence="2" key="2">
    <citation type="submission" date="2017-01" db="EMBL/GenBank/DDBJ databases">
        <title>Genome sequencing and annotation of Geobacillus sp. 1017, a Hydrocarbon-Oxidizing Thermophilic Bacterium Isolated from a Heavy Oil Reservoir (China).</title>
        <authorList>
            <person name="Kadnikov V.V."/>
            <person name="Mardanov A.V."/>
            <person name="Poltaraus A.B."/>
            <person name="Sokolova D.S."/>
            <person name="Semenova E.M."/>
            <person name="Ravin N.V."/>
            <person name="Tourova T.P."/>
            <person name="Nazina T.N."/>
        </authorList>
    </citation>
    <scope>NUCLEOTIDE SEQUENCE [LARGE SCALE GENOMIC DNA]</scope>
    <source>
        <strain evidence="2">1017</strain>
    </source>
</reference>
<dbReference type="EMBL" id="MQMG01000116">
    <property type="protein sequence ID" value="OKO87286.1"/>
    <property type="molecule type" value="Genomic_DNA"/>
</dbReference>
<comment type="caution">
    <text evidence="1">The sequence shown here is derived from an EMBL/GenBank/DDBJ whole genome shotgun (WGS) entry which is preliminary data.</text>
</comment>
<organism evidence="1 2">
    <name type="scientific">Geobacillus proteiniphilus</name>
    <dbReference type="NCBI Taxonomy" id="860353"/>
    <lineage>
        <taxon>Bacteria</taxon>
        <taxon>Bacillati</taxon>
        <taxon>Bacillota</taxon>
        <taxon>Bacilli</taxon>
        <taxon>Bacillales</taxon>
        <taxon>Anoxybacillaceae</taxon>
        <taxon>Geobacillus</taxon>
    </lineage>
</organism>